<dbReference type="AlphaFoldDB" id="B8IQC4"/>
<feature type="chain" id="PRO_5002874288" evidence="1">
    <location>
        <begin position="23"/>
        <end position="75"/>
    </location>
</feature>
<dbReference type="EMBL" id="CP001349">
    <property type="protein sequence ID" value="ACL58624.1"/>
    <property type="molecule type" value="Genomic_DNA"/>
</dbReference>
<evidence type="ECO:0000256" key="1">
    <source>
        <dbReference type="SAM" id="SignalP"/>
    </source>
</evidence>
<feature type="signal peptide" evidence="1">
    <location>
        <begin position="1"/>
        <end position="22"/>
    </location>
</feature>
<dbReference type="GO" id="GO:0020037">
    <property type="term" value="F:heme binding"/>
    <property type="evidence" value="ECO:0007669"/>
    <property type="project" value="InterPro"/>
</dbReference>
<name>B8IQC4_METNO</name>
<dbReference type="eggNOG" id="COG2010">
    <property type="taxonomic scope" value="Bacteria"/>
</dbReference>
<dbReference type="STRING" id="460265.Mnod_3717"/>
<evidence type="ECO:0000313" key="3">
    <source>
        <dbReference type="Proteomes" id="UP000008207"/>
    </source>
</evidence>
<dbReference type="Proteomes" id="UP000008207">
    <property type="component" value="Chromosome"/>
</dbReference>
<dbReference type="InterPro" id="IPR036909">
    <property type="entry name" value="Cyt_c-like_dom_sf"/>
</dbReference>
<organism evidence="2 3">
    <name type="scientific">Methylobacterium nodulans (strain LMG 21967 / CNCM I-2342 / ORS 2060)</name>
    <dbReference type="NCBI Taxonomy" id="460265"/>
    <lineage>
        <taxon>Bacteria</taxon>
        <taxon>Pseudomonadati</taxon>
        <taxon>Pseudomonadota</taxon>
        <taxon>Alphaproteobacteria</taxon>
        <taxon>Hyphomicrobiales</taxon>
        <taxon>Methylobacteriaceae</taxon>
        <taxon>Methylobacterium</taxon>
    </lineage>
</organism>
<dbReference type="GO" id="GO:0009055">
    <property type="term" value="F:electron transfer activity"/>
    <property type="evidence" value="ECO:0007669"/>
    <property type="project" value="InterPro"/>
</dbReference>
<keyword evidence="3" id="KW-1185">Reference proteome</keyword>
<protein>
    <submittedName>
        <fullName evidence="2">Putative sulfite:cytochrome c oxidoreductase subunit B</fullName>
    </submittedName>
</protein>
<gene>
    <name evidence="2" type="ordered locus">Mnod_3717</name>
</gene>
<evidence type="ECO:0000313" key="2">
    <source>
        <dbReference type="EMBL" id="ACL58624.1"/>
    </source>
</evidence>
<sequence>MMLRSLTLALAALAAPRTAARAEPRTYTLPEGTAQLRPGPDPGFAAAQANCLTCHSPDYIAMQPPGNGRAFWEAE</sequence>
<dbReference type="KEGG" id="mno:Mnod_3717"/>
<dbReference type="Gene3D" id="1.10.760.10">
    <property type="entry name" value="Cytochrome c-like domain"/>
    <property type="match status" value="1"/>
</dbReference>
<reference evidence="2 3" key="1">
    <citation type="submission" date="2009-01" db="EMBL/GenBank/DDBJ databases">
        <title>Complete sequence of chromosome of Methylobacterium nodulans ORS 2060.</title>
        <authorList>
            <consortium name="US DOE Joint Genome Institute"/>
            <person name="Lucas S."/>
            <person name="Copeland A."/>
            <person name="Lapidus A."/>
            <person name="Glavina del Rio T."/>
            <person name="Dalin E."/>
            <person name="Tice H."/>
            <person name="Bruce D."/>
            <person name="Goodwin L."/>
            <person name="Pitluck S."/>
            <person name="Sims D."/>
            <person name="Brettin T."/>
            <person name="Detter J.C."/>
            <person name="Han C."/>
            <person name="Larimer F."/>
            <person name="Land M."/>
            <person name="Hauser L."/>
            <person name="Kyrpides N."/>
            <person name="Ivanova N."/>
            <person name="Marx C.J."/>
            <person name="Richardson P."/>
        </authorList>
    </citation>
    <scope>NUCLEOTIDE SEQUENCE [LARGE SCALE GENOMIC DNA]</scope>
    <source>
        <strain evidence="3">LMG 21967 / CNCM I-2342 / ORS 2060</strain>
    </source>
</reference>
<keyword evidence="1" id="KW-0732">Signal</keyword>
<dbReference type="HOGENOM" id="CLU_155036_0_0_5"/>
<accession>B8IQC4</accession>
<proteinExistence type="predicted"/>